<dbReference type="InterPro" id="IPR003018">
    <property type="entry name" value="GAF"/>
</dbReference>
<evidence type="ECO:0000256" key="2">
    <source>
        <dbReference type="ARBA" id="ARBA00012438"/>
    </source>
</evidence>
<keyword evidence="5" id="KW-0418">Kinase</keyword>
<dbReference type="SUPFAM" id="SSF55874">
    <property type="entry name" value="ATPase domain of HSP90 chaperone/DNA topoisomerase II/histidine kinase"/>
    <property type="match status" value="1"/>
</dbReference>
<organism evidence="9 10">
    <name type="scientific">Thermithiobacillus plumbiphilus</name>
    <dbReference type="NCBI Taxonomy" id="1729899"/>
    <lineage>
        <taxon>Bacteria</taxon>
        <taxon>Pseudomonadati</taxon>
        <taxon>Pseudomonadota</taxon>
        <taxon>Acidithiobacillia</taxon>
        <taxon>Acidithiobacillales</taxon>
        <taxon>Thermithiobacillaceae</taxon>
        <taxon>Thermithiobacillus</taxon>
    </lineage>
</organism>
<comment type="catalytic activity">
    <reaction evidence="1">
        <text>ATP + protein L-histidine = ADP + protein N-phospho-L-histidine.</text>
        <dbReference type="EC" id="2.7.13.3"/>
    </reaction>
</comment>
<gene>
    <name evidence="9" type="ORF">WOB96_08790</name>
</gene>
<dbReference type="PANTHER" id="PTHR42878:SF15">
    <property type="entry name" value="BACTERIOPHYTOCHROME"/>
    <property type="match status" value="1"/>
</dbReference>
<evidence type="ECO:0000256" key="4">
    <source>
        <dbReference type="ARBA" id="ARBA00022679"/>
    </source>
</evidence>
<dbReference type="Gene3D" id="3.30.450.40">
    <property type="match status" value="1"/>
</dbReference>
<proteinExistence type="predicted"/>
<dbReference type="RefSeq" id="WP_341370922.1">
    <property type="nucleotide sequence ID" value="NZ_JBBPCO010000008.1"/>
</dbReference>
<dbReference type="Pfam" id="PF02518">
    <property type="entry name" value="HATPase_c"/>
    <property type="match status" value="1"/>
</dbReference>
<dbReference type="GO" id="GO:0005524">
    <property type="term" value="F:ATP binding"/>
    <property type="evidence" value="ECO:0007669"/>
    <property type="project" value="UniProtKB-KW"/>
</dbReference>
<comment type="caution">
    <text evidence="9">The sequence shown here is derived from an EMBL/GenBank/DDBJ whole genome shotgun (WGS) entry which is preliminary data.</text>
</comment>
<accession>A0ABU9D907</accession>
<evidence type="ECO:0000256" key="5">
    <source>
        <dbReference type="ARBA" id="ARBA00022777"/>
    </source>
</evidence>
<dbReference type="SUPFAM" id="SSF55781">
    <property type="entry name" value="GAF domain-like"/>
    <property type="match status" value="1"/>
</dbReference>
<dbReference type="Gene3D" id="3.30.565.10">
    <property type="entry name" value="Histidine kinase-like ATPase, C-terminal domain"/>
    <property type="match status" value="1"/>
</dbReference>
<dbReference type="InterPro" id="IPR003594">
    <property type="entry name" value="HATPase_dom"/>
</dbReference>
<evidence type="ECO:0000313" key="9">
    <source>
        <dbReference type="EMBL" id="MEK8089864.1"/>
    </source>
</evidence>
<evidence type="ECO:0000256" key="6">
    <source>
        <dbReference type="SAM" id="Coils"/>
    </source>
</evidence>
<evidence type="ECO:0000259" key="8">
    <source>
        <dbReference type="PROSITE" id="PS50113"/>
    </source>
</evidence>
<dbReference type="InterPro" id="IPR000700">
    <property type="entry name" value="PAS-assoc_C"/>
</dbReference>
<dbReference type="PROSITE" id="PS50113">
    <property type="entry name" value="PAC"/>
    <property type="match status" value="1"/>
</dbReference>
<feature type="domain" description="PAC" evidence="8">
    <location>
        <begin position="256"/>
        <end position="308"/>
    </location>
</feature>
<name>A0ABU9D907_9PROT</name>
<dbReference type="EMBL" id="JBBPCO010000008">
    <property type="protein sequence ID" value="MEK8089864.1"/>
    <property type="molecule type" value="Genomic_DNA"/>
</dbReference>
<dbReference type="InterPro" id="IPR029016">
    <property type="entry name" value="GAF-like_dom_sf"/>
</dbReference>
<feature type="coiled-coil region" evidence="6">
    <location>
        <begin position="296"/>
        <end position="326"/>
    </location>
</feature>
<dbReference type="Proteomes" id="UP001446205">
    <property type="component" value="Unassembled WGS sequence"/>
</dbReference>
<feature type="domain" description="Histidine kinase" evidence="7">
    <location>
        <begin position="333"/>
        <end position="547"/>
    </location>
</feature>
<dbReference type="Pfam" id="PF13185">
    <property type="entry name" value="GAF_2"/>
    <property type="match status" value="1"/>
</dbReference>
<dbReference type="CDD" id="cd00082">
    <property type="entry name" value="HisKA"/>
    <property type="match status" value="1"/>
</dbReference>
<evidence type="ECO:0000313" key="10">
    <source>
        <dbReference type="Proteomes" id="UP001446205"/>
    </source>
</evidence>
<keyword evidence="9" id="KW-0067">ATP-binding</keyword>
<dbReference type="InterPro" id="IPR003661">
    <property type="entry name" value="HisK_dim/P_dom"/>
</dbReference>
<dbReference type="Gene3D" id="3.30.450.20">
    <property type="entry name" value="PAS domain"/>
    <property type="match status" value="1"/>
</dbReference>
<dbReference type="InterPro" id="IPR036890">
    <property type="entry name" value="HATPase_C_sf"/>
</dbReference>
<dbReference type="Gene3D" id="1.10.287.130">
    <property type="match status" value="1"/>
</dbReference>
<dbReference type="SMART" id="SM00388">
    <property type="entry name" value="HisKA"/>
    <property type="match status" value="1"/>
</dbReference>
<dbReference type="InterPro" id="IPR036097">
    <property type="entry name" value="HisK_dim/P_sf"/>
</dbReference>
<evidence type="ECO:0000256" key="1">
    <source>
        <dbReference type="ARBA" id="ARBA00000085"/>
    </source>
</evidence>
<dbReference type="PRINTS" id="PR00344">
    <property type="entry name" value="BCTRLSENSOR"/>
</dbReference>
<dbReference type="InterPro" id="IPR035965">
    <property type="entry name" value="PAS-like_dom_sf"/>
</dbReference>
<protein>
    <recommendedName>
        <fullName evidence="2">histidine kinase</fullName>
        <ecNumber evidence="2">2.7.13.3</ecNumber>
    </recommendedName>
</protein>
<dbReference type="InterPro" id="IPR050351">
    <property type="entry name" value="BphY/WalK/GraS-like"/>
</dbReference>
<dbReference type="SMART" id="SM00387">
    <property type="entry name" value="HATPase_c"/>
    <property type="match status" value="1"/>
</dbReference>
<dbReference type="PROSITE" id="PS50109">
    <property type="entry name" value="HIS_KIN"/>
    <property type="match status" value="1"/>
</dbReference>
<reference evidence="9 10" key="1">
    <citation type="submission" date="2024-04" db="EMBL/GenBank/DDBJ databases">
        <authorList>
            <person name="Abashina T."/>
            <person name="Shaikin A."/>
        </authorList>
    </citation>
    <scope>NUCLEOTIDE SEQUENCE [LARGE SCALE GENOMIC DNA]</scope>
    <source>
        <strain evidence="9 10">AAFK</strain>
    </source>
</reference>
<dbReference type="InterPro" id="IPR005467">
    <property type="entry name" value="His_kinase_dom"/>
</dbReference>
<sequence length="548" mass="61129">MTIDNAAKLSAILAIQQEIAEAPLDPEMLMSLIVERTRALTGAESAVIEVVEGDNLRYHCVSGILTPFRDLRLAIGNSLSGLALRGKGLLRCDDAETDPRVDQETRRKTGVRSMLVMPLCHGDNCHSVVKVLSTRTHAFTTEDELALQMLAGLLGAALQHARDFQALEKITVEHERARRFLEAFMEQAAEGIVACDAEGQLILFSEGIRQSHGRDIAPILPDGWASYYGLYQPDGLTPMRKEEVPLYRAFCGESFRGVEMMIYTPEGQQRTVVTQGQPIHGPEGERLGALVLMHDITEIRQAEQDLRQANAALRQRKAELTALNQSLESFSYSVSHDLRAPLRALDGFARILEEDYGDRLDAEGQKHLERIRGASQHMAALIDALLELSRLDRQQLRIQKIDLGQISRTISMRLRQSDPAREVVFDIPEKLPAEADPGLLERVLENLIGNAWKFSAGKCPARISIGSESQGEEIVYFVRDNGAGFDMNYAHKLFQVFQRLHSSREFEGIGIGLNIVKRSIERHGGRIWAEGKPSEGATFRFTLQRSMV</sequence>
<dbReference type="PANTHER" id="PTHR42878">
    <property type="entry name" value="TWO-COMPONENT HISTIDINE KINASE"/>
    <property type="match status" value="1"/>
</dbReference>
<dbReference type="InterPro" id="IPR004358">
    <property type="entry name" value="Sig_transdc_His_kin-like_C"/>
</dbReference>
<dbReference type="SUPFAM" id="SSF55785">
    <property type="entry name" value="PYP-like sensor domain (PAS domain)"/>
    <property type="match status" value="1"/>
</dbReference>
<keyword evidence="6" id="KW-0175">Coiled coil</keyword>
<dbReference type="SUPFAM" id="SSF47384">
    <property type="entry name" value="Homodimeric domain of signal transducing histidine kinase"/>
    <property type="match status" value="1"/>
</dbReference>
<keyword evidence="10" id="KW-1185">Reference proteome</keyword>
<keyword evidence="3" id="KW-0597">Phosphoprotein</keyword>
<dbReference type="Pfam" id="PF00512">
    <property type="entry name" value="HisKA"/>
    <property type="match status" value="1"/>
</dbReference>
<evidence type="ECO:0000259" key="7">
    <source>
        <dbReference type="PROSITE" id="PS50109"/>
    </source>
</evidence>
<keyword evidence="4" id="KW-0808">Transferase</keyword>
<keyword evidence="9" id="KW-0547">Nucleotide-binding</keyword>
<dbReference type="SMART" id="SM00065">
    <property type="entry name" value="GAF"/>
    <property type="match status" value="1"/>
</dbReference>
<evidence type="ECO:0000256" key="3">
    <source>
        <dbReference type="ARBA" id="ARBA00022553"/>
    </source>
</evidence>
<dbReference type="EC" id="2.7.13.3" evidence="2"/>